<dbReference type="InterPro" id="IPR036102">
    <property type="entry name" value="OsmC/Ohrsf"/>
</dbReference>
<dbReference type="RefSeq" id="WP_344170071.1">
    <property type="nucleotide sequence ID" value="NZ_BAAARY010000005.1"/>
</dbReference>
<dbReference type="EMBL" id="BAAARY010000005">
    <property type="protein sequence ID" value="GAA2518304.1"/>
    <property type="molecule type" value="Genomic_DNA"/>
</dbReference>
<dbReference type="NCBIfam" id="TIGR03562">
    <property type="entry name" value="osmo_induc_OsmC"/>
    <property type="match status" value="1"/>
</dbReference>
<proteinExistence type="predicted"/>
<dbReference type="Gene3D" id="3.30.300.20">
    <property type="match status" value="1"/>
</dbReference>
<organism evidence="2 3">
    <name type="scientific">Pilimelia columellifera subsp. columellifera</name>
    <dbReference type="NCBI Taxonomy" id="706583"/>
    <lineage>
        <taxon>Bacteria</taxon>
        <taxon>Bacillati</taxon>
        <taxon>Actinomycetota</taxon>
        <taxon>Actinomycetes</taxon>
        <taxon>Micromonosporales</taxon>
        <taxon>Micromonosporaceae</taxon>
        <taxon>Pilimelia</taxon>
    </lineage>
</organism>
<keyword evidence="3" id="KW-1185">Reference proteome</keyword>
<comment type="caution">
    <text evidence="2">The sequence shown here is derived from an EMBL/GenBank/DDBJ whole genome shotgun (WGS) entry which is preliminary data.</text>
</comment>
<accession>A0ABP6ALL8</accession>
<feature type="region of interest" description="Disordered" evidence="1">
    <location>
        <begin position="1"/>
        <end position="26"/>
    </location>
</feature>
<name>A0ABP6ALL8_9ACTN</name>
<dbReference type="Pfam" id="PF02566">
    <property type="entry name" value="OsmC"/>
    <property type="match status" value="1"/>
</dbReference>
<gene>
    <name evidence="2" type="ORF">GCM10010201_13980</name>
</gene>
<dbReference type="PANTHER" id="PTHR42830:SF1">
    <property type="entry name" value="OSMOTICALLY INDUCIBLE FAMILY PROTEIN"/>
    <property type="match status" value="1"/>
</dbReference>
<reference evidence="3" key="1">
    <citation type="journal article" date="2019" name="Int. J. Syst. Evol. Microbiol.">
        <title>The Global Catalogue of Microorganisms (GCM) 10K type strain sequencing project: providing services to taxonomists for standard genome sequencing and annotation.</title>
        <authorList>
            <consortium name="The Broad Institute Genomics Platform"/>
            <consortium name="The Broad Institute Genome Sequencing Center for Infectious Disease"/>
            <person name="Wu L."/>
            <person name="Ma J."/>
        </authorList>
    </citation>
    <scope>NUCLEOTIDE SEQUENCE [LARGE SCALE GENOMIC DNA]</scope>
    <source>
        <strain evidence="3">JCM 3367</strain>
    </source>
</reference>
<dbReference type="InterPro" id="IPR019904">
    <property type="entry name" value="Peroxiredoxin_OsmC"/>
</dbReference>
<evidence type="ECO:0000313" key="2">
    <source>
        <dbReference type="EMBL" id="GAA2518304.1"/>
    </source>
</evidence>
<dbReference type="SUPFAM" id="SSF82784">
    <property type="entry name" value="OsmC-like"/>
    <property type="match status" value="1"/>
</dbReference>
<dbReference type="InterPro" id="IPR003718">
    <property type="entry name" value="OsmC/Ohr_fam"/>
</dbReference>
<dbReference type="InterPro" id="IPR015946">
    <property type="entry name" value="KH_dom-like_a/b"/>
</dbReference>
<dbReference type="PANTHER" id="PTHR42830">
    <property type="entry name" value="OSMOTICALLY INDUCIBLE FAMILY PROTEIN"/>
    <property type="match status" value="1"/>
</dbReference>
<evidence type="ECO:0000256" key="1">
    <source>
        <dbReference type="SAM" id="MobiDB-lite"/>
    </source>
</evidence>
<dbReference type="Proteomes" id="UP001499978">
    <property type="component" value="Unassembled WGS sequence"/>
</dbReference>
<protein>
    <submittedName>
        <fullName evidence="2">OsmC family protein</fullName>
    </submittedName>
</protein>
<evidence type="ECO:0000313" key="3">
    <source>
        <dbReference type="Proteomes" id="UP001499978"/>
    </source>
</evidence>
<dbReference type="InterPro" id="IPR052707">
    <property type="entry name" value="OsmC_Ohr_Peroxiredoxin"/>
</dbReference>
<sequence>MAIRTASARWQGTLTEGTGTVRTGKGGVTGNYSFSSRFEEGEGTNPEELIGAAHAGCFSMALSKQLTDAGFPPSAIDTTASVHLEKTDAGMSVTRIGLDTRADVPGIDAAEFAKWAEAAKDGCPISRLLSPGAEITLAATLV</sequence>